<dbReference type="Proteomes" id="UP000070400">
    <property type="component" value="Unassembled WGS sequence"/>
</dbReference>
<dbReference type="InterPro" id="IPR002746">
    <property type="entry name" value="UPF0216"/>
</dbReference>
<dbReference type="PIRSF" id="PIRSF005264">
    <property type="entry name" value="UCP005264"/>
    <property type="match status" value="1"/>
</dbReference>
<name>A0A133V8E2_9EURY</name>
<dbReference type="AlphaFoldDB" id="A0A133V8E2"/>
<protein>
    <recommendedName>
        <fullName evidence="1">UPF0216 protein AKJ43_00900</fullName>
    </recommendedName>
</protein>
<organism evidence="2 3">
    <name type="scientific">candidate division MSBL1 archaeon SCGC-AAA261D19</name>
    <dbReference type="NCBI Taxonomy" id="1698273"/>
    <lineage>
        <taxon>Archaea</taxon>
        <taxon>Methanobacteriati</taxon>
        <taxon>Methanobacteriota</taxon>
        <taxon>candidate division MSBL1</taxon>
    </lineage>
</organism>
<gene>
    <name evidence="2" type="ORF">AKJ43_00900</name>
</gene>
<comment type="similarity">
    <text evidence="1">Belongs to the UPF0216 family.</text>
</comment>
<reference evidence="2 3" key="1">
    <citation type="journal article" date="2016" name="Sci. Rep.">
        <title>Metabolic traits of an uncultured archaeal lineage -MSBL1- from brine pools of the Red Sea.</title>
        <authorList>
            <person name="Mwirichia R."/>
            <person name="Alam I."/>
            <person name="Rashid M."/>
            <person name="Vinu M."/>
            <person name="Ba-Alawi W."/>
            <person name="Anthony Kamau A."/>
            <person name="Kamanda Ngugi D."/>
            <person name="Goker M."/>
            <person name="Klenk H.P."/>
            <person name="Bajic V."/>
            <person name="Stingl U."/>
        </authorList>
    </citation>
    <scope>NUCLEOTIDE SEQUENCE [LARGE SCALE GENOMIC DNA]</scope>
    <source>
        <strain evidence="2">SCGC-AAA261D19</strain>
    </source>
</reference>
<sequence length="149" mass="17454">MIRKNNTKDRFLKKEIQYLNRHLPRKRSSLADLLKQEKPKIDTKDGKSHRFKRKELQYLSNLLPKNLHKRLRLPIIITISPQFGRGAAKISGEAECLVALKILEKEKKEEGELLIYRPEIRALRKKLPTTTQYAFQISPPTKSNIHQGF</sequence>
<keyword evidence="3" id="KW-1185">Reference proteome</keyword>
<dbReference type="Pfam" id="PF01886">
    <property type="entry name" value="DUF61"/>
    <property type="match status" value="1"/>
</dbReference>
<accession>A0A133V8E2</accession>
<evidence type="ECO:0000313" key="2">
    <source>
        <dbReference type="EMBL" id="KXB02682.1"/>
    </source>
</evidence>
<dbReference type="HAMAP" id="MF_00585">
    <property type="entry name" value="UPF0216"/>
    <property type="match status" value="1"/>
</dbReference>
<evidence type="ECO:0000313" key="3">
    <source>
        <dbReference type="Proteomes" id="UP000070400"/>
    </source>
</evidence>
<dbReference type="NCBIfam" id="NF003153">
    <property type="entry name" value="PRK04115.1"/>
    <property type="match status" value="1"/>
</dbReference>
<dbReference type="EMBL" id="LHXX01000007">
    <property type="protein sequence ID" value="KXB02682.1"/>
    <property type="molecule type" value="Genomic_DNA"/>
</dbReference>
<evidence type="ECO:0000256" key="1">
    <source>
        <dbReference type="HAMAP-Rule" id="MF_00585"/>
    </source>
</evidence>
<proteinExistence type="inferred from homology"/>
<comment type="caution">
    <text evidence="2">The sequence shown here is derived from an EMBL/GenBank/DDBJ whole genome shotgun (WGS) entry which is preliminary data.</text>
</comment>